<dbReference type="GO" id="GO:0000981">
    <property type="term" value="F:DNA-binding transcription factor activity, RNA polymerase II-specific"/>
    <property type="evidence" value="ECO:0007669"/>
    <property type="project" value="TreeGrafter"/>
</dbReference>
<keyword evidence="4" id="KW-0804">Transcription</keyword>
<dbReference type="InterPro" id="IPR045843">
    <property type="entry name" value="IND-like"/>
</dbReference>
<sequence>MNREVFQRSSSVKQIMGGSPCWWNSSTTTTTINSSRPSSLDQNPNSLFSPSSSSSSSSSPPSLSSSSLSHYSPLPSSFLPSLSPSQVNHPLPLSWSQLLLGGVQVGEEELYSMYLLDDNQMAVDVKREKSFGDGGYDHQEIIHGASCCSSWSQVLQPVSSPNSCLTTSFSSNIPDFSKRSVSSQPADHSSECNSRTSSVALKKAKIQPSSTDHQSSLKVIRKEKLGDRVAVLHQLVSPFGKTDTASVLQEAIGYIRFLHSQIEALSSPYLASASVRSHSLAQGERSCIFVEEDHGDEGIDDDEPRDLKSRGLCLVPVSITLHVGNENGADYWSRSCT</sequence>
<dbReference type="InterPro" id="IPR011598">
    <property type="entry name" value="bHLH_dom"/>
</dbReference>
<organism evidence="8 9">
    <name type="scientific">Dioscorea zingiberensis</name>
    <dbReference type="NCBI Taxonomy" id="325984"/>
    <lineage>
        <taxon>Eukaryota</taxon>
        <taxon>Viridiplantae</taxon>
        <taxon>Streptophyta</taxon>
        <taxon>Embryophyta</taxon>
        <taxon>Tracheophyta</taxon>
        <taxon>Spermatophyta</taxon>
        <taxon>Magnoliopsida</taxon>
        <taxon>Liliopsida</taxon>
        <taxon>Dioscoreales</taxon>
        <taxon>Dioscoreaceae</taxon>
        <taxon>Dioscorea</taxon>
    </lineage>
</organism>
<evidence type="ECO:0000256" key="4">
    <source>
        <dbReference type="ARBA" id="ARBA00023163"/>
    </source>
</evidence>
<name>A0A9D5BXM8_9LILI</name>
<dbReference type="SUPFAM" id="SSF47459">
    <property type="entry name" value="HLH, helix-loop-helix DNA-binding domain"/>
    <property type="match status" value="1"/>
</dbReference>
<dbReference type="GO" id="GO:0000978">
    <property type="term" value="F:RNA polymerase II cis-regulatory region sequence-specific DNA binding"/>
    <property type="evidence" value="ECO:0007669"/>
    <property type="project" value="TreeGrafter"/>
</dbReference>
<dbReference type="InterPro" id="IPR045239">
    <property type="entry name" value="bHLH95_bHLH"/>
</dbReference>
<keyword evidence="5" id="KW-0539">Nucleus</keyword>
<evidence type="ECO:0000256" key="6">
    <source>
        <dbReference type="SAM" id="MobiDB-lite"/>
    </source>
</evidence>
<dbReference type="PANTHER" id="PTHR16223:SF136">
    <property type="entry name" value="TRANSCRIPTION FACTOR BHLH133-RELATED"/>
    <property type="match status" value="1"/>
</dbReference>
<comment type="caution">
    <text evidence="8">The sequence shown here is derived from an EMBL/GenBank/DDBJ whole genome shotgun (WGS) entry which is preliminary data.</text>
</comment>
<protein>
    <recommendedName>
        <fullName evidence="7">BHLH domain-containing protein</fullName>
    </recommendedName>
</protein>
<dbReference type="OrthoDB" id="1839773at2759"/>
<comment type="similarity">
    <text evidence="2">Belongs to the bHLH protein family.</text>
</comment>
<evidence type="ECO:0000313" key="8">
    <source>
        <dbReference type="EMBL" id="KAJ0962593.1"/>
    </source>
</evidence>
<keyword evidence="3" id="KW-0805">Transcription regulation</keyword>
<dbReference type="CDD" id="cd11393">
    <property type="entry name" value="bHLH_AtbHLH_like"/>
    <property type="match status" value="1"/>
</dbReference>
<gene>
    <name evidence="8" type="ORF">J5N97_027715</name>
</gene>
<reference evidence="8" key="2">
    <citation type="journal article" date="2022" name="Hortic Res">
        <title>The genome of Dioscorea zingiberensis sheds light on the biosynthesis, origin and evolution of the medicinally important diosgenin saponins.</title>
        <authorList>
            <person name="Li Y."/>
            <person name="Tan C."/>
            <person name="Li Z."/>
            <person name="Guo J."/>
            <person name="Li S."/>
            <person name="Chen X."/>
            <person name="Wang C."/>
            <person name="Dai X."/>
            <person name="Yang H."/>
            <person name="Song W."/>
            <person name="Hou L."/>
            <person name="Xu J."/>
            <person name="Tong Z."/>
            <person name="Xu A."/>
            <person name="Yuan X."/>
            <person name="Wang W."/>
            <person name="Yang Q."/>
            <person name="Chen L."/>
            <person name="Sun Z."/>
            <person name="Wang K."/>
            <person name="Pan B."/>
            <person name="Chen J."/>
            <person name="Bao Y."/>
            <person name="Liu F."/>
            <person name="Qi X."/>
            <person name="Gang D.R."/>
            <person name="Wen J."/>
            <person name="Li J."/>
        </authorList>
    </citation>
    <scope>NUCLEOTIDE SEQUENCE</scope>
    <source>
        <strain evidence="8">Dzin_1.0</strain>
    </source>
</reference>
<feature type="region of interest" description="Disordered" evidence="6">
    <location>
        <begin position="16"/>
        <end position="66"/>
    </location>
</feature>
<dbReference type="PROSITE" id="PS50888">
    <property type="entry name" value="BHLH"/>
    <property type="match status" value="1"/>
</dbReference>
<evidence type="ECO:0000313" key="9">
    <source>
        <dbReference type="Proteomes" id="UP001085076"/>
    </source>
</evidence>
<accession>A0A9D5BXM8</accession>
<evidence type="ECO:0000256" key="2">
    <source>
        <dbReference type="ARBA" id="ARBA00005510"/>
    </source>
</evidence>
<dbReference type="PANTHER" id="PTHR16223">
    <property type="entry name" value="TRANSCRIPTION FACTOR BHLH83-RELATED"/>
    <property type="match status" value="1"/>
</dbReference>
<evidence type="ECO:0000256" key="5">
    <source>
        <dbReference type="ARBA" id="ARBA00023242"/>
    </source>
</evidence>
<keyword evidence="9" id="KW-1185">Reference proteome</keyword>
<dbReference type="Proteomes" id="UP001085076">
    <property type="component" value="Miscellaneous, Linkage group lg09"/>
</dbReference>
<evidence type="ECO:0000256" key="3">
    <source>
        <dbReference type="ARBA" id="ARBA00023015"/>
    </source>
</evidence>
<dbReference type="Gene3D" id="4.10.280.10">
    <property type="entry name" value="Helix-loop-helix DNA-binding domain"/>
    <property type="match status" value="1"/>
</dbReference>
<feature type="compositionally biased region" description="Low complexity" evidence="6">
    <location>
        <begin position="25"/>
        <end position="39"/>
    </location>
</feature>
<feature type="compositionally biased region" description="Low complexity" evidence="6">
    <location>
        <begin position="46"/>
        <end position="66"/>
    </location>
</feature>
<proteinExistence type="inferred from homology"/>
<dbReference type="GO" id="GO:0005634">
    <property type="term" value="C:nucleus"/>
    <property type="evidence" value="ECO:0007669"/>
    <property type="project" value="UniProtKB-SubCell"/>
</dbReference>
<reference evidence="8" key="1">
    <citation type="submission" date="2021-03" db="EMBL/GenBank/DDBJ databases">
        <authorList>
            <person name="Li Z."/>
            <person name="Yang C."/>
        </authorList>
    </citation>
    <scope>NUCLEOTIDE SEQUENCE</scope>
    <source>
        <strain evidence="8">Dzin_1.0</strain>
        <tissue evidence="8">Leaf</tissue>
    </source>
</reference>
<feature type="domain" description="BHLH" evidence="7">
    <location>
        <begin position="209"/>
        <end position="258"/>
    </location>
</feature>
<dbReference type="GO" id="GO:0046983">
    <property type="term" value="F:protein dimerization activity"/>
    <property type="evidence" value="ECO:0007669"/>
    <property type="project" value="InterPro"/>
</dbReference>
<evidence type="ECO:0000259" key="7">
    <source>
        <dbReference type="PROSITE" id="PS50888"/>
    </source>
</evidence>
<dbReference type="EMBL" id="JAGGNH010000009">
    <property type="protein sequence ID" value="KAJ0962593.1"/>
    <property type="molecule type" value="Genomic_DNA"/>
</dbReference>
<evidence type="ECO:0000256" key="1">
    <source>
        <dbReference type="ARBA" id="ARBA00004123"/>
    </source>
</evidence>
<dbReference type="InterPro" id="IPR036638">
    <property type="entry name" value="HLH_DNA-bd_sf"/>
</dbReference>
<comment type="subcellular location">
    <subcellularLocation>
        <location evidence="1">Nucleus</location>
    </subcellularLocation>
</comment>
<dbReference type="AlphaFoldDB" id="A0A9D5BXM8"/>